<proteinExistence type="predicted"/>
<evidence type="ECO:0000259" key="1">
    <source>
        <dbReference type="PROSITE" id="PS51186"/>
    </source>
</evidence>
<dbReference type="InterPro" id="IPR016181">
    <property type="entry name" value="Acyl_CoA_acyltransferase"/>
</dbReference>
<feature type="domain" description="N-acetyltransferase" evidence="1">
    <location>
        <begin position="5"/>
        <end position="141"/>
    </location>
</feature>
<dbReference type="Pfam" id="PF00583">
    <property type="entry name" value="Acetyltransf_1"/>
    <property type="match status" value="1"/>
</dbReference>
<dbReference type="Proteomes" id="UP000316882">
    <property type="component" value="Unassembled WGS sequence"/>
</dbReference>
<dbReference type="CDD" id="cd04301">
    <property type="entry name" value="NAT_SF"/>
    <property type="match status" value="1"/>
</dbReference>
<dbReference type="STRING" id="54914.AV540_12350"/>
<protein>
    <recommendedName>
        <fullName evidence="1">N-acetyltransferase domain-containing protein</fullName>
    </recommendedName>
</protein>
<evidence type="ECO:0000313" key="2">
    <source>
        <dbReference type="EMBL" id="GEB30548.1"/>
    </source>
</evidence>
<organism evidence="2 3">
    <name type="scientific">Brevibacillus parabrevis</name>
    <dbReference type="NCBI Taxonomy" id="54914"/>
    <lineage>
        <taxon>Bacteria</taxon>
        <taxon>Bacillati</taxon>
        <taxon>Bacillota</taxon>
        <taxon>Bacilli</taxon>
        <taxon>Bacillales</taxon>
        <taxon>Paenibacillaceae</taxon>
        <taxon>Brevibacillus</taxon>
    </lineage>
</organism>
<dbReference type="AlphaFoldDB" id="A0A4Y3PH51"/>
<dbReference type="EMBL" id="BJMH01000001">
    <property type="protein sequence ID" value="GEB30548.1"/>
    <property type="molecule type" value="Genomic_DNA"/>
</dbReference>
<keyword evidence="3" id="KW-1185">Reference proteome</keyword>
<evidence type="ECO:0000313" key="3">
    <source>
        <dbReference type="Proteomes" id="UP000316882"/>
    </source>
</evidence>
<accession>A0A4Y3PH51</accession>
<dbReference type="InterPro" id="IPR000182">
    <property type="entry name" value="GNAT_dom"/>
</dbReference>
<dbReference type="SUPFAM" id="SSF55729">
    <property type="entry name" value="Acyl-CoA N-acyltransferases (Nat)"/>
    <property type="match status" value="1"/>
</dbReference>
<dbReference type="GO" id="GO:0016747">
    <property type="term" value="F:acyltransferase activity, transferring groups other than amino-acyl groups"/>
    <property type="evidence" value="ECO:0007669"/>
    <property type="project" value="InterPro"/>
</dbReference>
<dbReference type="RefSeq" id="WP_122963249.1">
    <property type="nucleotide sequence ID" value="NZ_BJMH01000001.1"/>
</dbReference>
<gene>
    <name evidence="2" type="ORF">BPA01_01280</name>
</gene>
<dbReference type="Gene3D" id="3.40.630.30">
    <property type="match status" value="1"/>
</dbReference>
<comment type="caution">
    <text evidence="2">The sequence shown here is derived from an EMBL/GenBank/DDBJ whole genome shotgun (WGS) entry which is preliminary data.</text>
</comment>
<name>A0A4Y3PH51_BREPA</name>
<dbReference type="PROSITE" id="PS51186">
    <property type="entry name" value="GNAT"/>
    <property type="match status" value="1"/>
</dbReference>
<reference evidence="2 3" key="1">
    <citation type="submission" date="2019-06" db="EMBL/GenBank/DDBJ databases">
        <title>Whole genome shotgun sequence of Brevibacillus parabrevis NBRC 12334.</title>
        <authorList>
            <person name="Hosoyama A."/>
            <person name="Uohara A."/>
            <person name="Ohji S."/>
            <person name="Ichikawa N."/>
        </authorList>
    </citation>
    <scope>NUCLEOTIDE SEQUENCE [LARGE SCALE GENOMIC DNA]</scope>
    <source>
        <strain evidence="2 3">NBRC 12334</strain>
    </source>
</reference>
<sequence>MLQLKQIHELTDDVASVITASIFNPTEEKLNVLMRLYKSDPNRILYAFAEGEKLVAIIGLKINRTENTAVILHIAVEEAKRGKGIGRKLIDEVLQQHSFAALQAETDQDAVAFYQACGFAVESLGELYPGTERFFCVKPNSHDRVV</sequence>